<sequence>MSSSGEPSPPVRRASTQSATAAGVAGPSAKSTVAAAEAGGSNSKKKKRIRNWTADDRAVHRVFERSRREAFKERLQTLASLVPSLQSVDPNRLSKHVVVDESITFIRAERQEAAHSLRTVDALLAERDGLLVELNRWRATAGLDVRLPRDLPVDDLAVAAAQSPAIPQGSMRPVAALRVDDWVAGGGNDLLPAGDEPALLEEPEPFGAPELELENSLGLMQLPVGSASSAGHMGGASWSPSAPDFAMPGLQTDFGDLFSTTTKGLPQQSMVQTYGLPLTDMELAQDGSCDRVGNLDIADPRAFGGDHAHIYSGSI</sequence>
<dbReference type="InterPro" id="IPR011598">
    <property type="entry name" value="bHLH_dom"/>
</dbReference>
<accession>A0A9Q8QB13</accession>
<evidence type="ECO:0000259" key="7">
    <source>
        <dbReference type="PROSITE" id="PS50888"/>
    </source>
</evidence>
<dbReference type="SMART" id="SM00353">
    <property type="entry name" value="HLH"/>
    <property type="match status" value="1"/>
</dbReference>
<evidence type="ECO:0000256" key="5">
    <source>
        <dbReference type="ARBA" id="ARBA00023242"/>
    </source>
</evidence>
<evidence type="ECO:0000256" key="6">
    <source>
        <dbReference type="SAM" id="MobiDB-lite"/>
    </source>
</evidence>
<dbReference type="RefSeq" id="XP_047839142.1">
    <property type="nucleotide sequence ID" value="XM_047983172.1"/>
</dbReference>
<evidence type="ECO:0000256" key="4">
    <source>
        <dbReference type="ARBA" id="ARBA00023163"/>
    </source>
</evidence>
<keyword evidence="9" id="KW-1185">Reference proteome</keyword>
<dbReference type="GeneID" id="72064133"/>
<dbReference type="PANTHER" id="PTHR10328">
    <property type="entry name" value="PROTEIN MAX MYC-ASSOCIATED FACTOR X"/>
    <property type="match status" value="1"/>
</dbReference>
<evidence type="ECO:0000256" key="1">
    <source>
        <dbReference type="ARBA" id="ARBA00023015"/>
    </source>
</evidence>
<feature type="domain" description="BHLH" evidence="7">
    <location>
        <begin position="55"/>
        <end position="109"/>
    </location>
</feature>
<keyword evidence="5" id="KW-0539">Nucleus</keyword>
<protein>
    <recommendedName>
        <fullName evidence="7">BHLH domain-containing protein</fullName>
    </recommendedName>
</protein>
<dbReference type="PANTHER" id="PTHR10328:SF3">
    <property type="entry name" value="PROTEIN MAX"/>
    <property type="match status" value="1"/>
</dbReference>
<keyword evidence="4" id="KW-0804">Transcription</keyword>
<name>A0A9Q8QB13_9HYPO</name>
<feature type="region of interest" description="Disordered" evidence="6">
    <location>
        <begin position="1"/>
        <end position="51"/>
    </location>
</feature>
<dbReference type="EMBL" id="CP086355">
    <property type="protein sequence ID" value="UNI15661.1"/>
    <property type="molecule type" value="Genomic_DNA"/>
</dbReference>
<organism evidence="8 9">
    <name type="scientific">Purpureocillium takamizusanense</name>
    <dbReference type="NCBI Taxonomy" id="2060973"/>
    <lineage>
        <taxon>Eukaryota</taxon>
        <taxon>Fungi</taxon>
        <taxon>Dikarya</taxon>
        <taxon>Ascomycota</taxon>
        <taxon>Pezizomycotina</taxon>
        <taxon>Sordariomycetes</taxon>
        <taxon>Hypocreomycetidae</taxon>
        <taxon>Hypocreales</taxon>
        <taxon>Ophiocordycipitaceae</taxon>
        <taxon>Purpureocillium</taxon>
    </lineage>
</organism>
<dbReference type="PROSITE" id="PS50888">
    <property type="entry name" value="BHLH"/>
    <property type="match status" value="1"/>
</dbReference>
<evidence type="ECO:0000313" key="8">
    <source>
        <dbReference type="EMBL" id="UNI15661.1"/>
    </source>
</evidence>
<dbReference type="Proteomes" id="UP000829364">
    <property type="component" value="Chromosome 2"/>
</dbReference>
<dbReference type="InterPro" id="IPR036638">
    <property type="entry name" value="HLH_DNA-bd_sf"/>
</dbReference>
<dbReference type="Gene3D" id="4.10.280.10">
    <property type="entry name" value="Helix-loop-helix DNA-binding domain"/>
    <property type="match status" value="1"/>
</dbReference>
<dbReference type="Pfam" id="PF00010">
    <property type="entry name" value="HLH"/>
    <property type="match status" value="1"/>
</dbReference>
<dbReference type="GO" id="GO:0090575">
    <property type="term" value="C:RNA polymerase II transcription regulator complex"/>
    <property type="evidence" value="ECO:0007669"/>
    <property type="project" value="TreeGrafter"/>
</dbReference>
<evidence type="ECO:0000313" key="9">
    <source>
        <dbReference type="Proteomes" id="UP000829364"/>
    </source>
</evidence>
<dbReference type="AlphaFoldDB" id="A0A9Q8QB13"/>
<gene>
    <name evidence="8" type="ORF">JDV02_002172</name>
</gene>
<dbReference type="GO" id="GO:0003677">
    <property type="term" value="F:DNA binding"/>
    <property type="evidence" value="ECO:0007669"/>
    <property type="project" value="UniProtKB-KW"/>
</dbReference>
<proteinExistence type="predicted"/>
<evidence type="ECO:0000256" key="3">
    <source>
        <dbReference type="ARBA" id="ARBA00023159"/>
    </source>
</evidence>
<evidence type="ECO:0000256" key="2">
    <source>
        <dbReference type="ARBA" id="ARBA00023125"/>
    </source>
</evidence>
<dbReference type="GO" id="GO:0003700">
    <property type="term" value="F:DNA-binding transcription factor activity"/>
    <property type="evidence" value="ECO:0007669"/>
    <property type="project" value="TreeGrafter"/>
</dbReference>
<dbReference type="KEGG" id="ptkz:JDV02_002172"/>
<dbReference type="GO" id="GO:0046983">
    <property type="term" value="F:protein dimerization activity"/>
    <property type="evidence" value="ECO:0007669"/>
    <property type="project" value="InterPro"/>
</dbReference>
<keyword evidence="1" id="KW-0805">Transcription regulation</keyword>
<reference evidence="8" key="1">
    <citation type="submission" date="2021-11" db="EMBL/GenBank/DDBJ databases">
        <title>Purpureocillium_takamizusanense_genome.</title>
        <authorList>
            <person name="Nguyen N.-H."/>
        </authorList>
    </citation>
    <scope>NUCLEOTIDE SEQUENCE</scope>
    <source>
        <strain evidence="8">PT3</strain>
    </source>
</reference>
<keyword evidence="2" id="KW-0238">DNA-binding</keyword>
<keyword evidence="3" id="KW-0010">Activator</keyword>
<dbReference type="GO" id="GO:0045944">
    <property type="term" value="P:positive regulation of transcription by RNA polymerase II"/>
    <property type="evidence" value="ECO:0007669"/>
    <property type="project" value="TreeGrafter"/>
</dbReference>
<dbReference type="SUPFAM" id="SSF47459">
    <property type="entry name" value="HLH, helix-loop-helix DNA-binding domain"/>
    <property type="match status" value="1"/>
</dbReference>
<dbReference type="OrthoDB" id="8964853at2759"/>